<feature type="binding site" evidence="11">
    <location>
        <position position="1022"/>
    </location>
    <ligand>
        <name>Fe cation</name>
        <dbReference type="ChEBI" id="CHEBI:24875"/>
        <note>catalytic</note>
    </ligand>
</feature>
<feature type="region of interest" description="Disordered" evidence="12">
    <location>
        <begin position="603"/>
        <end position="622"/>
    </location>
</feature>
<dbReference type="GO" id="GO:0035513">
    <property type="term" value="P:oxidative RNA demethylation"/>
    <property type="evidence" value="ECO:0007669"/>
    <property type="project" value="TreeGrafter"/>
</dbReference>
<dbReference type="Pfam" id="PF13532">
    <property type="entry name" value="2OG-FeII_Oxy_2"/>
    <property type="match status" value="1"/>
</dbReference>
<name>A0A7R8X214_9CRUS</name>
<feature type="compositionally biased region" description="Basic and acidic residues" evidence="12">
    <location>
        <begin position="142"/>
        <end position="172"/>
    </location>
</feature>
<evidence type="ECO:0000256" key="12">
    <source>
        <dbReference type="SAM" id="MobiDB-lite"/>
    </source>
</evidence>
<evidence type="ECO:0000256" key="6">
    <source>
        <dbReference type="ARBA" id="ARBA00023002"/>
    </source>
</evidence>
<evidence type="ECO:0000256" key="7">
    <source>
        <dbReference type="ARBA" id="ARBA00023004"/>
    </source>
</evidence>
<dbReference type="GO" id="GO:0035516">
    <property type="term" value="F:broad specificity oxidative DNA demethylase activity"/>
    <property type="evidence" value="ECO:0007669"/>
    <property type="project" value="TreeGrafter"/>
</dbReference>
<sequence length="1105" mass="126980">MSDEEDLEMLRMAALKSMQERRKKPERRHLPVKHYHRSDPRRSNLICIIPVEEKQEVKDEVQKSAQKFSWSGDLGGSTAHCTGQAKKEESKVFTKFDRFREDSESSEEEDDESTSSNSDASPSEEETNGESVKQKLIMQDTIQRDPVSESEERDRVCLHHAEGKNVEGKERDRAVKLEQDEFDAFLEEVERELQDETLLGSSGKLVKTEDLPKPSLQNEECLGKKKKKKKEKKMKKRKKEQERCKLPEGEHQFGEVKVASRKHKRNRGSENQCVIKETASHSLPRSSHNSSPCCISRQFSGCRTPSLSPSPVCDTWSSSRKTSPLKMSYDSRMDRGTVSLQNSPNACRHHSRSRSPLGVSRRASESPIAHSRRRCSAEKETQVRPLPRSTACDESDKGKSTAKEQELLEARKKKFLTVEPICSSHGKINLKRLKETISGLGENPQKGNDDSENQLQEKIIVPKTDKKEDRQDHKDVDLRALLDKRRLGGQVEIVSPEKEEMKKQSNVTIHQMSVRLKKENKLSPQRSKVEDTTASLGVQERSEPRSSRRVIVVKRPSDEPSQEYLTSKKAKMSNKGKEKKKRIHSRIGIPHLHERLKVMMHSDDDNSDDMGNQEKQQRQQVPTFVSGKRAKVKCKQKFAQMKRMINPRDSRIKEKERKAPKKKPPDPHELHINHVPQMCSALFFEYNTQLGPPYHILVDTNFVNFSIKNKLDIVQSMMDCLYAKCIPYITDCVLGELEKLGRKYRVALKIVKDPRFQRLPCLHKGTYADDCLVQRVTQHKCYIVATCDKDLRRRIRKIPGVPIMYLSQHRCQNMMGHTTTQELCNPPCDEFRRAFRYYKQRRNLPSLSNVLDIHAMNEPACNETEKVEKISSPVGEQKSTLNLEYLIPCKEWEVFTFIQRPGLVYVKNPFTKEGQHYWCRRCLRDFTLQPPYLTNMGKCGSWWEAYKNSGWNRHMKERLRWATLGYHHDWNTKVYTEEGKSEFPEDLGILCHKLGVHLQVGDFTAQAAIVNFYHPGSTLAPHTDHSEMDLSSPLFSFSFGQRAVFLIGGATRDITPLALLLHSGDILVMSGESRLSYHAIPRIAKGLLFLTACKNLLSTNTTTQV</sequence>
<dbReference type="EMBL" id="LR899760">
    <property type="protein sequence ID" value="CAD7242271.1"/>
    <property type="molecule type" value="Genomic_DNA"/>
</dbReference>
<keyword evidence="8" id="KW-0539">Nucleus</keyword>
<dbReference type="SMART" id="SM00670">
    <property type="entry name" value="PINc"/>
    <property type="match status" value="1"/>
</dbReference>
<keyword evidence="6" id="KW-0560">Oxidoreductase</keyword>
<dbReference type="GO" id="GO:0035515">
    <property type="term" value="F:oxidative RNA demethylase activity"/>
    <property type="evidence" value="ECO:0007669"/>
    <property type="project" value="TreeGrafter"/>
</dbReference>
<dbReference type="SUPFAM" id="SSF51197">
    <property type="entry name" value="Clavaminate synthase-like"/>
    <property type="match status" value="1"/>
</dbReference>
<feature type="compositionally biased region" description="Acidic residues" evidence="12">
    <location>
        <begin position="104"/>
        <end position="113"/>
    </location>
</feature>
<feature type="compositionally biased region" description="Polar residues" evidence="12">
    <location>
        <begin position="297"/>
        <end position="322"/>
    </location>
</feature>
<feature type="region of interest" description="Disordered" evidence="12">
    <location>
        <begin position="645"/>
        <end position="671"/>
    </location>
</feature>
<evidence type="ECO:0000256" key="10">
    <source>
        <dbReference type="ARBA" id="ARBA00069243"/>
    </source>
</evidence>
<comment type="cofactor">
    <cofactor evidence="11">
        <name>Fe(2+)</name>
        <dbReference type="ChEBI" id="CHEBI:29033"/>
    </cofactor>
    <text evidence="11">Binds 1 Fe(2+) ion per subunit.</text>
</comment>
<feature type="binding site" evidence="11">
    <location>
        <position position="1078"/>
    </location>
    <ligand>
        <name>Fe cation</name>
        <dbReference type="ChEBI" id="CHEBI:24875"/>
        <note>catalytic</note>
    </ligand>
</feature>
<keyword evidence="7 11" id="KW-0408">Iron</keyword>
<evidence type="ECO:0000256" key="1">
    <source>
        <dbReference type="ARBA" id="ARBA00004604"/>
    </source>
</evidence>
<feature type="compositionally biased region" description="Basic residues" evidence="12">
    <location>
        <begin position="21"/>
        <end position="36"/>
    </location>
</feature>
<dbReference type="InterPro" id="IPR005123">
    <property type="entry name" value="Oxoglu/Fe-dep_dioxygenase_dom"/>
</dbReference>
<reference evidence="14" key="1">
    <citation type="submission" date="2020-11" db="EMBL/GenBank/DDBJ databases">
        <authorList>
            <person name="Tran Van P."/>
        </authorList>
    </citation>
    <scope>NUCLEOTIDE SEQUENCE</scope>
</reference>
<dbReference type="GO" id="GO:0006364">
    <property type="term" value="P:rRNA processing"/>
    <property type="evidence" value="ECO:0007669"/>
    <property type="project" value="UniProtKB-KW"/>
</dbReference>
<evidence type="ECO:0000256" key="8">
    <source>
        <dbReference type="ARBA" id="ARBA00023242"/>
    </source>
</evidence>
<evidence type="ECO:0000256" key="2">
    <source>
        <dbReference type="ARBA" id="ARBA00022517"/>
    </source>
</evidence>
<dbReference type="InterPro" id="IPR006984">
    <property type="entry name" value="Fcf1/UTP23"/>
</dbReference>
<keyword evidence="5" id="KW-0223">Dioxygenase</keyword>
<dbReference type="GO" id="GO:0008198">
    <property type="term" value="F:ferrous iron binding"/>
    <property type="evidence" value="ECO:0007669"/>
    <property type="project" value="TreeGrafter"/>
</dbReference>
<comment type="subcellular location">
    <subcellularLocation>
        <location evidence="1">Nucleus</location>
        <location evidence="1">Nucleolus</location>
    </subcellularLocation>
</comment>
<dbReference type="CDD" id="cd09864">
    <property type="entry name" value="PIN_Fcf1-like"/>
    <property type="match status" value="1"/>
</dbReference>
<feature type="region of interest" description="Disordered" evidence="12">
    <location>
        <begin position="515"/>
        <end position="583"/>
    </location>
</feature>
<dbReference type="SUPFAM" id="SSF88723">
    <property type="entry name" value="PIN domain-like"/>
    <property type="match status" value="1"/>
</dbReference>
<evidence type="ECO:0000256" key="4">
    <source>
        <dbReference type="ARBA" id="ARBA00022723"/>
    </source>
</evidence>
<evidence type="ECO:0000256" key="3">
    <source>
        <dbReference type="ARBA" id="ARBA00022552"/>
    </source>
</evidence>
<proteinExistence type="inferred from homology"/>
<comment type="similarity">
    <text evidence="9">Belongs to the UTP23/FCF1 family. FCF1 subfamily.</text>
</comment>
<dbReference type="EMBL" id="CAJPEV010000243">
    <property type="protein sequence ID" value="CAG0882873.1"/>
    <property type="molecule type" value="Genomic_DNA"/>
</dbReference>
<accession>A0A7R8X214</accession>
<dbReference type="InterPro" id="IPR004574">
    <property type="entry name" value="Alkb"/>
</dbReference>
<dbReference type="OrthoDB" id="76105at2759"/>
<dbReference type="FunFam" id="3.40.50.1010:FF:000004">
    <property type="entry name" value="rRNA-processing protein FCF1 homolog"/>
    <property type="match status" value="1"/>
</dbReference>
<keyword evidence="4 11" id="KW-0479">Metal-binding</keyword>
<evidence type="ECO:0000313" key="15">
    <source>
        <dbReference type="Proteomes" id="UP000677054"/>
    </source>
</evidence>
<dbReference type="Proteomes" id="UP000677054">
    <property type="component" value="Unassembled WGS sequence"/>
</dbReference>
<feature type="compositionally biased region" description="Basic and acidic residues" evidence="12">
    <location>
        <begin position="646"/>
        <end position="671"/>
    </location>
</feature>
<feature type="compositionally biased region" description="Basic and acidic residues" evidence="12">
    <location>
        <begin position="85"/>
        <end position="103"/>
    </location>
</feature>
<dbReference type="AlphaFoldDB" id="A0A7R8X214"/>
<evidence type="ECO:0000256" key="9">
    <source>
        <dbReference type="ARBA" id="ARBA00024026"/>
    </source>
</evidence>
<dbReference type="Gene3D" id="3.40.50.1010">
    <property type="entry name" value="5'-nuclease"/>
    <property type="match status" value="1"/>
</dbReference>
<feature type="compositionally biased region" description="Basic and acidic residues" evidence="12">
    <location>
        <begin position="394"/>
        <end position="404"/>
    </location>
</feature>
<evidence type="ECO:0000313" key="14">
    <source>
        <dbReference type="EMBL" id="CAD7242271.1"/>
    </source>
</evidence>
<feature type="domain" description="Fe2OG dioxygenase" evidence="13">
    <location>
        <begin position="1004"/>
        <end position="1105"/>
    </location>
</feature>
<keyword evidence="3" id="KW-0698">rRNA processing</keyword>
<evidence type="ECO:0000256" key="5">
    <source>
        <dbReference type="ARBA" id="ARBA00022964"/>
    </source>
</evidence>
<evidence type="ECO:0000259" key="13">
    <source>
        <dbReference type="PROSITE" id="PS51471"/>
    </source>
</evidence>
<feature type="region of interest" description="Disordered" evidence="12">
    <location>
        <begin position="58"/>
        <end position="172"/>
    </location>
</feature>
<protein>
    <recommendedName>
        <fullName evidence="10">rRNA-processing protein FCF1 homolog</fullName>
    </recommendedName>
</protein>
<keyword evidence="15" id="KW-1185">Reference proteome</keyword>
<evidence type="ECO:0000256" key="11">
    <source>
        <dbReference type="PIRSR" id="PIRSR604574-2"/>
    </source>
</evidence>
<dbReference type="GO" id="GO:0042274">
    <property type="term" value="P:ribosomal small subunit biogenesis"/>
    <property type="evidence" value="ECO:0007669"/>
    <property type="project" value="UniProtKB-ARBA"/>
</dbReference>
<feature type="compositionally biased region" description="Basic and acidic residues" evidence="12">
    <location>
        <begin position="516"/>
        <end position="531"/>
    </location>
</feature>
<gene>
    <name evidence="14" type="ORF">DSTB1V02_LOCUS2242</name>
</gene>
<dbReference type="PANTHER" id="PTHR16557">
    <property type="entry name" value="ALKYLATED DNA REPAIR PROTEIN ALKB-RELATED"/>
    <property type="match status" value="1"/>
</dbReference>
<dbReference type="InterPro" id="IPR002716">
    <property type="entry name" value="PIN_dom"/>
</dbReference>
<feature type="binding site" evidence="11">
    <location>
        <position position="1024"/>
    </location>
    <ligand>
        <name>Fe cation</name>
        <dbReference type="ChEBI" id="CHEBI:24875"/>
        <note>catalytic</note>
    </ligand>
</feature>
<dbReference type="InterPro" id="IPR029060">
    <property type="entry name" value="PIN-like_dom_sf"/>
</dbReference>
<feature type="compositionally biased region" description="Basic residues" evidence="12">
    <location>
        <begin position="568"/>
        <end position="583"/>
    </location>
</feature>
<dbReference type="GO" id="GO:0005737">
    <property type="term" value="C:cytoplasm"/>
    <property type="evidence" value="ECO:0007669"/>
    <property type="project" value="TreeGrafter"/>
</dbReference>
<dbReference type="InterPro" id="IPR037503">
    <property type="entry name" value="Fcf1_PIN"/>
</dbReference>
<dbReference type="Gene3D" id="2.60.120.590">
    <property type="entry name" value="Alpha-ketoglutarate-dependent dioxygenase AlkB-like"/>
    <property type="match status" value="1"/>
</dbReference>
<feature type="compositionally biased region" description="Basic and acidic residues" evidence="12">
    <location>
        <begin position="239"/>
        <end position="254"/>
    </location>
</feature>
<dbReference type="Pfam" id="PF04900">
    <property type="entry name" value="Fcf1"/>
    <property type="match status" value="1"/>
</dbReference>
<dbReference type="InterPro" id="IPR027450">
    <property type="entry name" value="AlkB-like"/>
</dbReference>
<feature type="compositionally biased region" description="Basic residues" evidence="12">
    <location>
        <begin position="224"/>
        <end position="238"/>
    </location>
</feature>
<feature type="region of interest" description="Disordered" evidence="12">
    <location>
        <begin position="17"/>
        <end position="39"/>
    </location>
</feature>
<dbReference type="InterPro" id="IPR037151">
    <property type="entry name" value="AlkB-like_sf"/>
</dbReference>
<feature type="compositionally biased region" description="Low complexity" evidence="12">
    <location>
        <begin position="280"/>
        <end position="292"/>
    </location>
</feature>
<dbReference type="PANTHER" id="PTHR16557:SF2">
    <property type="entry name" value="NUCLEIC ACID DIOXYGENASE ALKBH1"/>
    <property type="match status" value="1"/>
</dbReference>
<organism evidence="14">
    <name type="scientific">Darwinula stevensoni</name>
    <dbReference type="NCBI Taxonomy" id="69355"/>
    <lineage>
        <taxon>Eukaryota</taxon>
        <taxon>Metazoa</taxon>
        <taxon>Ecdysozoa</taxon>
        <taxon>Arthropoda</taxon>
        <taxon>Crustacea</taxon>
        <taxon>Oligostraca</taxon>
        <taxon>Ostracoda</taxon>
        <taxon>Podocopa</taxon>
        <taxon>Podocopida</taxon>
        <taxon>Darwinulocopina</taxon>
        <taxon>Darwinuloidea</taxon>
        <taxon>Darwinulidae</taxon>
        <taxon>Darwinula</taxon>
    </lineage>
</organism>
<feature type="region of interest" description="Disordered" evidence="12">
    <location>
        <begin position="199"/>
        <end position="404"/>
    </location>
</feature>
<dbReference type="GO" id="GO:0032040">
    <property type="term" value="C:small-subunit processome"/>
    <property type="evidence" value="ECO:0007669"/>
    <property type="project" value="InterPro"/>
</dbReference>
<dbReference type="PROSITE" id="PS51471">
    <property type="entry name" value="FE2OG_OXY"/>
    <property type="match status" value="1"/>
</dbReference>
<keyword evidence="2" id="KW-0690">Ribosome biogenesis</keyword>